<evidence type="ECO:0000313" key="1">
    <source>
        <dbReference type="EMBL" id="SNW62789.1"/>
    </source>
</evidence>
<accession>A0A2I2L5Q7</accession>
<keyword evidence="2" id="KW-1185">Reference proteome</keyword>
<dbReference type="KEGG" id="vg:35382722"/>
<dbReference type="GeneID" id="35382722"/>
<gene>
    <name evidence="1" type="ORF">ORPV_885</name>
</gene>
<evidence type="ECO:0000313" key="2">
    <source>
        <dbReference type="Proteomes" id="UP000236316"/>
    </source>
</evidence>
<proteinExistence type="predicted"/>
<protein>
    <submittedName>
        <fullName evidence="1">Uncharacterized protein</fullName>
    </submittedName>
</protein>
<reference evidence="1" key="1">
    <citation type="submission" date="2017-08" db="EMBL/GenBank/DDBJ databases">
        <authorList>
            <consortium name="Urmite Genomes"/>
        </authorList>
    </citation>
    <scope>NUCLEOTIDE SEQUENCE [LARGE SCALE GENOMIC DNA]</scope>
    <source>
        <strain evidence="1">IHUMI-LCC2</strain>
    </source>
</reference>
<sequence length="202" mass="23352">MQDIYNIKYEEDKSFMLTDHNVGVLYGTFKDNYHVWITNGLSKKLRYNNVAIKKGRRAKVKQINSQIGLDPRHYEFAIFVHKNDAQTYNLLKDNAQNLIGMLVNIHFIDNVNFMGQIDRLGALSMEVSNFGIEYCLLSKVSGPLSKILKDNDDRKVCTISHLHPSEVERFVNKAIEYKDFLKESVNKGVNYLVYNINKPLVC</sequence>
<dbReference type="Proteomes" id="UP000236316">
    <property type="component" value="Segment"/>
</dbReference>
<organism evidence="1">
    <name type="scientific">Orpheovirus IHUMI-LCC2</name>
    <dbReference type="NCBI Taxonomy" id="2023057"/>
    <lineage>
        <taxon>Viruses</taxon>
        <taxon>Varidnaviria</taxon>
        <taxon>Bamfordvirae</taxon>
        <taxon>Nucleocytoviricota</taxon>
        <taxon>Megaviricetes</taxon>
        <taxon>Pimascovirales</taxon>
        <taxon>Ocovirineae</taxon>
        <taxon>Orpheoviridae</taxon>
        <taxon>Alphaorpheovirus</taxon>
        <taxon>Alphaorpheovirus massiliense</taxon>
    </lineage>
</organism>
<dbReference type="EMBL" id="LT906555">
    <property type="protein sequence ID" value="SNW62789.1"/>
    <property type="molecule type" value="Genomic_DNA"/>
</dbReference>
<name>A0A2I2L5Q7_9VIRU</name>
<dbReference type="RefSeq" id="YP_009449091.1">
    <property type="nucleotide sequence ID" value="NC_036594.1"/>
</dbReference>